<dbReference type="PaxDb" id="3847-GLYMA13G36900.2"/>
<dbReference type="Gramene" id="KRH22321">
    <property type="protein sequence ID" value="KRH22321"/>
    <property type="gene ID" value="GLYMA_13G293100"/>
</dbReference>
<gene>
    <name evidence="12" type="primary">LOC100816833</name>
    <name evidence="11" type="ORF">GLYMA_13G293100</name>
</gene>
<dbReference type="Proteomes" id="UP000008827">
    <property type="component" value="Chromosome 13"/>
</dbReference>
<evidence type="ECO:0000313" key="11">
    <source>
        <dbReference type="EMBL" id="KRH22321.1"/>
    </source>
</evidence>
<evidence type="ECO:0000313" key="13">
    <source>
        <dbReference type="Proteomes" id="UP000008827"/>
    </source>
</evidence>
<keyword evidence="10" id="KW-0636">Prenylation</keyword>
<dbReference type="SMR" id="K7M2L2"/>
<dbReference type="PROSITE" id="PS51421">
    <property type="entry name" value="RAS"/>
    <property type="match status" value="1"/>
</dbReference>
<reference evidence="11" key="3">
    <citation type="submission" date="2018-07" db="EMBL/GenBank/DDBJ databases">
        <title>WGS assembly of Glycine max.</title>
        <authorList>
            <person name="Schmutz J."/>
            <person name="Cannon S."/>
            <person name="Schlueter J."/>
            <person name="Ma J."/>
            <person name="Mitros T."/>
            <person name="Nelson W."/>
            <person name="Hyten D."/>
            <person name="Song Q."/>
            <person name="Thelen J."/>
            <person name="Cheng J."/>
            <person name="Xu D."/>
            <person name="Hellsten U."/>
            <person name="May G."/>
            <person name="Yu Y."/>
            <person name="Sakurai T."/>
            <person name="Umezawa T."/>
            <person name="Bhattacharyya M."/>
            <person name="Sandhu D."/>
            <person name="Valliyodan B."/>
            <person name="Lindquist E."/>
            <person name="Peto M."/>
            <person name="Grant D."/>
            <person name="Shu S."/>
            <person name="Goodstein D."/>
            <person name="Barry K."/>
            <person name="Futrell-Griggs M."/>
            <person name="Abernathy B."/>
            <person name="Du J."/>
            <person name="Tian Z."/>
            <person name="Zhu L."/>
            <person name="Gill N."/>
            <person name="Joshi T."/>
            <person name="Libault M."/>
            <person name="Sethuraman A."/>
            <person name="Zhang X."/>
            <person name="Shinozaki K."/>
            <person name="Nguyen H."/>
            <person name="Wing R."/>
            <person name="Cregan P."/>
            <person name="Specht J."/>
            <person name="Grimwood J."/>
            <person name="Rokhsar D."/>
            <person name="Stacey G."/>
            <person name="Shoemaker R."/>
            <person name="Jackson S."/>
        </authorList>
    </citation>
    <scope>NUCLEOTIDE SEQUENCE</scope>
    <source>
        <tissue evidence="11">Callus</tissue>
    </source>
</reference>
<dbReference type="PRINTS" id="PR00449">
    <property type="entry name" value="RASTRNSFRMNG"/>
</dbReference>
<keyword evidence="6" id="KW-0547">Nucleotide-binding</keyword>
<keyword evidence="5" id="KW-0963">Cytoplasm</keyword>
<dbReference type="CDD" id="cd04133">
    <property type="entry name" value="Rop_like"/>
    <property type="match status" value="1"/>
</dbReference>
<dbReference type="GO" id="GO:0007165">
    <property type="term" value="P:signal transduction"/>
    <property type="evidence" value="ECO:0000318"/>
    <property type="project" value="GO_Central"/>
</dbReference>
<dbReference type="InterPro" id="IPR003578">
    <property type="entry name" value="Small_GTPase_Rho"/>
</dbReference>
<keyword evidence="7" id="KW-0342">GTP-binding</keyword>
<reference evidence="11 12" key="1">
    <citation type="journal article" date="2010" name="Nature">
        <title>Genome sequence of the palaeopolyploid soybean.</title>
        <authorList>
            <person name="Schmutz J."/>
            <person name="Cannon S.B."/>
            <person name="Schlueter J."/>
            <person name="Ma J."/>
            <person name="Mitros T."/>
            <person name="Nelson W."/>
            <person name="Hyten D.L."/>
            <person name="Song Q."/>
            <person name="Thelen J.J."/>
            <person name="Cheng J."/>
            <person name="Xu D."/>
            <person name="Hellsten U."/>
            <person name="May G.D."/>
            <person name="Yu Y."/>
            <person name="Sakurai T."/>
            <person name="Umezawa T."/>
            <person name="Bhattacharyya M.K."/>
            <person name="Sandhu D."/>
            <person name="Valliyodan B."/>
            <person name="Lindquist E."/>
            <person name="Peto M."/>
            <person name="Grant D."/>
            <person name="Shu S."/>
            <person name="Goodstein D."/>
            <person name="Barry K."/>
            <person name="Futrell-Griggs M."/>
            <person name="Abernathy B."/>
            <person name="Du J."/>
            <person name="Tian Z."/>
            <person name="Zhu L."/>
            <person name="Gill N."/>
            <person name="Joshi T."/>
            <person name="Libault M."/>
            <person name="Sethuraman A."/>
            <person name="Zhang X.-C."/>
            <person name="Shinozaki K."/>
            <person name="Nguyen H.T."/>
            <person name="Wing R.A."/>
            <person name="Cregan P."/>
            <person name="Specht J."/>
            <person name="Grimwood J."/>
            <person name="Rokhsar D."/>
            <person name="Stacey G."/>
            <person name="Shoemaker R.C."/>
            <person name="Jackson S.A."/>
        </authorList>
    </citation>
    <scope>NUCLEOTIDE SEQUENCE [LARGE SCALE GENOMIC DNA]</scope>
    <source>
        <strain evidence="12">cv. Williams 82</strain>
        <tissue evidence="11">Callus</tissue>
    </source>
</reference>
<dbReference type="GO" id="GO:0030865">
    <property type="term" value="P:cortical cytoskeleton organization"/>
    <property type="evidence" value="ECO:0000318"/>
    <property type="project" value="GO_Central"/>
</dbReference>
<comment type="subcellular location">
    <subcellularLocation>
        <location evidence="2">Cytoplasm</location>
    </subcellularLocation>
    <subcellularLocation>
        <location evidence="1">Membrane</location>
        <topology evidence="1">Peripheral membrane protein</topology>
    </subcellularLocation>
</comment>
<evidence type="ECO:0000256" key="1">
    <source>
        <dbReference type="ARBA" id="ARBA00004170"/>
    </source>
</evidence>
<dbReference type="PROSITE" id="PS51420">
    <property type="entry name" value="RHO"/>
    <property type="match status" value="1"/>
</dbReference>
<dbReference type="SUPFAM" id="SSF52540">
    <property type="entry name" value="P-loop containing nucleoside triphosphate hydrolases"/>
    <property type="match status" value="1"/>
</dbReference>
<evidence type="ECO:0000256" key="8">
    <source>
        <dbReference type="ARBA" id="ARBA00023136"/>
    </source>
</evidence>
<evidence type="ECO:0000256" key="6">
    <source>
        <dbReference type="ARBA" id="ARBA00022741"/>
    </source>
</evidence>
<evidence type="ECO:0000313" key="12">
    <source>
        <dbReference type="EnsemblPlants" id="KRH22321"/>
    </source>
</evidence>
<dbReference type="GO" id="GO:0032956">
    <property type="term" value="P:regulation of actin cytoskeleton organization"/>
    <property type="evidence" value="ECO:0000318"/>
    <property type="project" value="GO_Central"/>
</dbReference>
<organism evidence="12">
    <name type="scientific">Glycine max</name>
    <name type="common">Soybean</name>
    <name type="synonym">Glycine hispida</name>
    <dbReference type="NCBI Taxonomy" id="3847"/>
    <lineage>
        <taxon>Eukaryota</taxon>
        <taxon>Viridiplantae</taxon>
        <taxon>Streptophyta</taxon>
        <taxon>Embryophyta</taxon>
        <taxon>Tracheophyta</taxon>
        <taxon>Spermatophyta</taxon>
        <taxon>Magnoliopsida</taxon>
        <taxon>eudicotyledons</taxon>
        <taxon>Gunneridae</taxon>
        <taxon>Pentapetalae</taxon>
        <taxon>rosids</taxon>
        <taxon>fabids</taxon>
        <taxon>Fabales</taxon>
        <taxon>Fabaceae</taxon>
        <taxon>Papilionoideae</taxon>
        <taxon>50 kb inversion clade</taxon>
        <taxon>NPAAA clade</taxon>
        <taxon>indigoferoid/millettioid clade</taxon>
        <taxon>Phaseoleae</taxon>
        <taxon>Glycine</taxon>
        <taxon>Glycine subgen. Soja</taxon>
    </lineage>
</organism>
<dbReference type="EnsemblPlants" id="KRH22321">
    <property type="protein sequence ID" value="KRH22321"/>
    <property type="gene ID" value="GLYMA_13G293100"/>
</dbReference>
<dbReference type="STRING" id="3847.K7M2L2"/>
<dbReference type="GO" id="GO:0008360">
    <property type="term" value="P:regulation of cell shape"/>
    <property type="evidence" value="ECO:0000318"/>
    <property type="project" value="GO_Central"/>
</dbReference>
<keyword evidence="8" id="KW-0472">Membrane</keyword>
<dbReference type="eggNOG" id="KOG0393">
    <property type="taxonomic scope" value="Eukaryota"/>
</dbReference>
<dbReference type="InterPro" id="IPR027417">
    <property type="entry name" value="P-loop_NTPase"/>
</dbReference>
<keyword evidence="13" id="KW-1185">Reference proteome</keyword>
<comment type="similarity">
    <text evidence="3">Belongs to the small GTPase superfamily. Rho family.</text>
</comment>
<dbReference type="GO" id="GO:0042995">
    <property type="term" value="C:cell projection"/>
    <property type="evidence" value="ECO:0000318"/>
    <property type="project" value="GO_Central"/>
</dbReference>
<dbReference type="AlphaFoldDB" id="K7M2L2"/>
<dbReference type="InterPro" id="IPR005225">
    <property type="entry name" value="Small_GTP-bd"/>
</dbReference>
<evidence type="ECO:0000256" key="7">
    <source>
        <dbReference type="ARBA" id="ARBA00023134"/>
    </source>
</evidence>
<dbReference type="GO" id="GO:0007015">
    <property type="term" value="P:actin filament organization"/>
    <property type="evidence" value="ECO:0000318"/>
    <property type="project" value="GO_Central"/>
</dbReference>
<dbReference type="SMART" id="SM00173">
    <property type="entry name" value="RAS"/>
    <property type="match status" value="1"/>
</dbReference>
<dbReference type="InterPro" id="IPR001806">
    <property type="entry name" value="Small_GTPase"/>
</dbReference>
<evidence type="ECO:0000256" key="9">
    <source>
        <dbReference type="ARBA" id="ARBA00023288"/>
    </source>
</evidence>
<dbReference type="GO" id="GO:0007163">
    <property type="term" value="P:establishment or maintenance of cell polarity"/>
    <property type="evidence" value="ECO:0000318"/>
    <property type="project" value="GO_Central"/>
</dbReference>
<dbReference type="PANTHER" id="PTHR24072">
    <property type="entry name" value="RHO FAMILY GTPASE"/>
    <property type="match status" value="1"/>
</dbReference>
<evidence type="ECO:0000256" key="4">
    <source>
        <dbReference type="ARBA" id="ARBA00022481"/>
    </source>
</evidence>
<dbReference type="GO" id="GO:0005856">
    <property type="term" value="C:cytoskeleton"/>
    <property type="evidence" value="ECO:0000318"/>
    <property type="project" value="GO_Central"/>
</dbReference>
<dbReference type="GO" id="GO:0031410">
    <property type="term" value="C:cytoplasmic vesicle"/>
    <property type="evidence" value="ECO:0000318"/>
    <property type="project" value="GO_Central"/>
</dbReference>
<dbReference type="NCBIfam" id="TIGR00231">
    <property type="entry name" value="small_GTP"/>
    <property type="match status" value="1"/>
</dbReference>
<evidence type="ECO:0000256" key="2">
    <source>
        <dbReference type="ARBA" id="ARBA00004496"/>
    </source>
</evidence>
<name>K7M2L2_SOYBN</name>
<evidence type="ECO:0000256" key="5">
    <source>
        <dbReference type="ARBA" id="ARBA00022490"/>
    </source>
</evidence>
<dbReference type="GO" id="GO:0003924">
    <property type="term" value="F:GTPase activity"/>
    <property type="evidence" value="ECO:0000318"/>
    <property type="project" value="GO_Central"/>
</dbReference>
<dbReference type="GO" id="GO:0019901">
    <property type="term" value="F:protein kinase binding"/>
    <property type="evidence" value="ECO:0000318"/>
    <property type="project" value="GO_Central"/>
</dbReference>
<reference evidence="12" key="2">
    <citation type="submission" date="2018-02" db="UniProtKB">
        <authorList>
            <consortium name="EnsemblPlants"/>
        </authorList>
    </citation>
    <scope>IDENTIFICATION</scope>
    <source>
        <strain evidence="12">Williams 82</strain>
    </source>
</reference>
<dbReference type="EMBL" id="CM000846">
    <property type="protein sequence ID" value="KRH22321.1"/>
    <property type="molecule type" value="Genomic_DNA"/>
</dbReference>
<evidence type="ECO:0000256" key="10">
    <source>
        <dbReference type="ARBA" id="ARBA00023289"/>
    </source>
</evidence>
<dbReference type="Gene3D" id="3.40.50.300">
    <property type="entry name" value="P-loop containing nucleotide triphosphate hydrolases"/>
    <property type="match status" value="1"/>
</dbReference>
<dbReference type="GO" id="GO:0007264">
    <property type="term" value="P:small GTPase-mediated signal transduction"/>
    <property type="evidence" value="ECO:0007669"/>
    <property type="project" value="InterPro"/>
</dbReference>
<keyword evidence="9" id="KW-0449">Lipoprotein</keyword>
<dbReference type="SMART" id="SM00175">
    <property type="entry name" value="RAB"/>
    <property type="match status" value="1"/>
</dbReference>
<dbReference type="GO" id="GO:0005525">
    <property type="term" value="F:GTP binding"/>
    <property type="evidence" value="ECO:0000318"/>
    <property type="project" value="GO_Central"/>
</dbReference>
<proteinExistence type="inferred from homology"/>
<dbReference type="FunFam" id="3.40.50.300:FF:000535">
    <property type="entry name" value="rac-like GTP-binding protein RAC2"/>
    <property type="match status" value="1"/>
</dbReference>
<evidence type="ECO:0008006" key="14">
    <source>
        <dbReference type="Google" id="ProtNLM"/>
    </source>
</evidence>
<evidence type="ECO:0000256" key="3">
    <source>
        <dbReference type="ARBA" id="ARBA00010142"/>
    </source>
</evidence>
<dbReference type="OMA" id="CHEVRHH"/>
<dbReference type="SMART" id="SM00174">
    <property type="entry name" value="RHO"/>
    <property type="match status" value="1"/>
</dbReference>
<dbReference type="GO" id="GO:0005886">
    <property type="term" value="C:plasma membrane"/>
    <property type="evidence" value="ECO:0000318"/>
    <property type="project" value="GO_Central"/>
</dbReference>
<dbReference type="PROSITE" id="PS51419">
    <property type="entry name" value="RAB"/>
    <property type="match status" value="1"/>
</dbReference>
<dbReference type="Pfam" id="PF00071">
    <property type="entry name" value="Ras"/>
    <property type="match status" value="1"/>
</dbReference>
<accession>K7M2L2</accession>
<sequence length="201" mass="22392">MSTARFIKCVTVGDGAVGKTCMLISYTSNTFPTDYVPTVFDNFSANVVIDGSTVNLGLWDTAGQEDYNRLRPLSYRGADVFLLAFSLLSRASYENISKKAHFVQWIPELRHYAPIVPIVLVGTKLDLREDRQYLIDHPAATPITTAQGEELKKEIGAAVYIECSSKTQQNVKAVFDAAIKVVLQPSKPKKKRKKNRTCVFL</sequence>
<keyword evidence="4" id="KW-0488">Methylation</keyword>
<protein>
    <recommendedName>
        <fullName evidence="14">Rac-like GTP-binding protein RAC2</fullName>
    </recommendedName>
</protein>
<dbReference type="ExpressionAtlas" id="K7M2L2">
    <property type="expression patterns" value="baseline and differential"/>
</dbReference>